<feature type="compositionally biased region" description="Basic and acidic residues" evidence="1">
    <location>
        <begin position="35"/>
        <end position="49"/>
    </location>
</feature>
<reference evidence="2 3" key="1">
    <citation type="journal article" date="2022" name="Allergy">
        <title>Genome assembly and annotation of Periplaneta americana reveal a comprehensive cockroach allergen profile.</title>
        <authorList>
            <person name="Wang L."/>
            <person name="Xiong Q."/>
            <person name="Saelim N."/>
            <person name="Wang L."/>
            <person name="Nong W."/>
            <person name="Wan A.T."/>
            <person name="Shi M."/>
            <person name="Liu X."/>
            <person name="Cao Q."/>
            <person name="Hui J.H.L."/>
            <person name="Sookrung N."/>
            <person name="Leung T.F."/>
            <person name="Tungtrongchitr A."/>
            <person name="Tsui S.K.W."/>
        </authorList>
    </citation>
    <scope>NUCLEOTIDE SEQUENCE [LARGE SCALE GENOMIC DNA]</scope>
    <source>
        <strain evidence="2">PWHHKU_190912</strain>
    </source>
</reference>
<feature type="compositionally biased region" description="Polar residues" evidence="1">
    <location>
        <begin position="79"/>
        <end position="89"/>
    </location>
</feature>
<feature type="region of interest" description="Disordered" evidence="1">
    <location>
        <begin position="139"/>
        <end position="160"/>
    </location>
</feature>
<gene>
    <name evidence="2" type="ORF">ANN_00687</name>
</gene>
<keyword evidence="3" id="KW-1185">Reference proteome</keyword>
<dbReference type="Proteomes" id="UP001148838">
    <property type="component" value="Unassembled WGS sequence"/>
</dbReference>
<accession>A0ABQ8TRH0</accession>
<feature type="compositionally biased region" description="Polar residues" evidence="1">
    <location>
        <begin position="139"/>
        <end position="152"/>
    </location>
</feature>
<evidence type="ECO:0000313" key="3">
    <source>
        <dbReference type="Proteomes" id="UP001148838"/>
    </source>
</evidence>
<comment type="caution">
    <text evidence="2">The sequence shown here is derived from an EMBL/GenBank/DDBJ whole genome shotgun (WGS) entry which is preliminary data.</text>
</comment>
<feature type="region of interest" description="Disordered" evidence="1">
    <location>
        <begin position="35"/>
        <end position="89"/>
    </location>
</feature>
<protein>
    <submittedName>
        <fullName evidence="2">Uncharacterized protein</fullName>
    </submittedName>
</protein>
<evidence type="ECO:0000313" key="2">
    <source>
        <dbReference type="EMBL" id="KAJ4449289.1"/>
    </source>
</evidence>
<evidence type="ECO:0000256" key="1">
    <source>
        <dbReference type="SAM" id="MobiDB-lite"/>
    </source>
</evidence>
<organism evidence="2 3">
    <name type="scientific">Periplaneta americana</name>
    <name type="common">American cockroach</name>
    <name type="synonym">Blatta americana</name>
    <dbReference type="NCBI Taxonomy" id="6978"/>
    <lineage>
        <taxon>Eukaryota</taxon>
        <taxon>Metazoa</taxon>
        <taxon>Ecdysozoa</taxon>
        <taxon>Arthropoda</taxon>
        <taxon>Hexapoda</taxon>
        <taxon>Insecta</taxon>
        <taxon>Pterygota</taxon>
        <taxon>Neoptera</taxon>
        <taxon>Polyneoptera</taxon>
        <taxon>Dictyoptera</taxon>
        <taxon>Blattodea</taxon>
        <taxon>Blattoidea</taxon>
        <taxon>Blattidae</taxon>
        <taxon>Blattinae</taxon>
        <taxon>Periplaneta</taxon>
    </lineage>
</organism>
<dbReference type="EMBL" id="JAJSOF020000003">
    <property type="protein sequence ID" value="KAJ4449289.1"/>
    <property type="molecule type" value="Genomic_DNA"/>
</dbReference>
<sequence length="160" mass="17925">MKLCWKEWVKKNDTETDQEEEKKLAGSLAEKKLPAEGCIRRNDELEKSLGEQGLDGSGSPPSSPPAYRRLNSREENVFSRLTSGTTGASEQQIGRGIITVYTGKRYEHEGEVFLRCIITIDETWARSYEPQLKRQSAQVTTKNNSSADSNQCEGYADSCL</sequence>
<proteinExistence type="predicted"/>
<name>A0ABQ8TRH0_PERAM</name>